<dbReference type="PANTHER" id="PTHR12616:SF8">
    <property type="entry name" value="VACUOLAR PROTEIN SORTING-ASSOCIATED PROTEIN 8 HOMOLOG"/>
    <property type="match status" value="1"/>
</dbReference>
<evidence type="ECO:0000313" key="5">
    <source>
        <dbReference type="Proteomes" id="UP001150538"/>
    </source>
</evidence>
<evidence type="ECO:0000259" key="2">
    <source>
        <dbReference type="Pfam" id="PF12816"/>
    </source>
</evidence>
<feature type="compositionally biased region" description="Acidic residues" evidence="1">
    <location>
        <begin position="1325"/>
        <end position="1334"/>
    </location>
</feature>
<proteinExistence type="predicted"/>
<evidence type="ECO:0000313" key="4">
    <source>
        <dbReference type="EMBL" id="KAJ1919568.1"/>
    </source>
</evidence>
<evidence type="ECO:0008006" key="6">
    <source>
        <dbReference type="Google" id="ProtNLM"/>
    </source>
</evidence>
<feature type="domain" description="Vacuolar protein sorting-associated protein 8 central" evidence="2">
    <location>
        <begin position="472"/>
        <end position="658"/>
    </location>
</feature>
<name>A0A9W7ZZ67_9FUNG</name>
<gene>
    <name evidence="4" type="ORF">H4219_001924</name>
</gene>
<dbReference type="InterPro" id="IPR025941">
    <property type="entry name" value="Vps8_central_dom"/>
</dbReference>
<feature type="compositionally biased region" description="Low complexity" evidence="1">
    <location>
        <begin position="1438"/>
        <end position="1454"/>
    </location>
</feature>
<feature type="domain" description="VPS8-like TPR-like repeats" evidence="3">
    <location>
        <begin position="1125"/>
        <end position="1282"/>
    </location>
</feature>
<dbReference type="Pfam" id="PF25066">
    <property type="entry name" value="TPR_VPS8_2"/>
    <property type="match status" value="1"/>
</dbReference>
<organism evidence="4 5">
    <name type="scientific">Mycoemilia scoparia</name>
    <dbReference type="NCBI Taxonomy" id="417184"/>
    <lineage>
        <taxon>Eukaryota</taxon>
        <taxon>Fungi</taxon>
        <taxon>Fungi incertae sedis</taxon>
        <taxon>Zoopagomycota</taxon>
        <taxon>Kickxellomycotina</taxon>
        <taxon>Kickxellomycetes</taxon>
        <taxon>Kickxellales</taxon>
        <taxon>Kickxellaceae</taxon>
        <taxon>Mycoemilia</taxon>
    </lineage>
</organism>
<evidence type="ECO:0000256" key="1">
    <source>
        <dbReference type="SAM" id="MobiDB-lite"/>
    </source>
</evidence>
<dbReference type="GO" id="GO:0030897">
    <property type="term" value="C:HOPS complex"/>
    <property type="evidence" value="ECO:0007669"/>
    <property type="project" value="TreeGrafter"/>
</dbReference>
<accession>A0A9W7ZZ67</accession>
<protein>
    <recommendedName>
        <fullName evidence="6">Vacuolar protein sorting-associated protein 8 central domain-containing protein</fullName>
    </recommendedName>
</protein>
<dbReference type="OrthoDB" id="289913at2759"/>
<reference evidence="4" key="1">
    <citation type="submission" date="2022-07" db="EMBL/GenBank/DDBJ databases">
        <title>Phylogenomic reconstructions and comparative analyses of Kickxellomycotina fungi.</title>
        <authorList>
            <person name="Reynolds N.K."/>
            <person name="Stajich J.E."/>
            <person name="Barry K."/>
            <person name="Grigoriev I.V."/>
            <person name="Crous P."/>
            <person name="Smith M.E."/>
        </authorList>
    </citation>
    <scope>NUCLEOTIDE SEQUENCE</scope>
    <source>
        <strain evidence="4">NBRC 100468</strain>
    </source>
</reference>
<dbReference type="Pfam" id="PF12816">
    <property type="entry name" value="TPR_Vps8"/>
    <property type="match status" value="1"/>
</dbReference>
<feature type="region of interest" description="Disordered" evidence="1">
    <location>
        <begin position="1216"/>
        <end position="1238"/>
    </location>
</feature>
<keyword evidence="5" id="KW-1185">Reference proteome</keyword>
<feature type="compositionally biased region" description="Basic and acidic residues" evidence="1">
    <location>
        <begin position="1314"/>
        <end position="1324"/>
    </location>
</feature>
<comment type="caution">
    <text evidence="4">The sequence shown here is derived from an EMBL/GenBank/DDBJ whole genome shotgun (WGS) entry which is preliminary data.</text>
</comment>
<dbReference type="Proteomes" id="UP001150538">
    <property type="component" value="Unassembled WGS sequence"/>
</dbReference>
<dbReference type="Pfam" id="PF23410">
    <property type="entry name" value="Beta-prop_VPS8"/>
    <property type="match status" value="1"/>
</dbReference>
<sequence length="1556" mass="175808">MIPVTHVAFIGISKHRFVSADARGAVFYHHIIRRVMVISVKTVALINLKDTDSYSSFEENVADRANSELFGLSALPYGTQPHATDQMGIVSILSRSTLSIYQTNPVPQLLFSTDCAFAYIDFLIRTSHTSTQHSLSPTTPLSHNRKASRSYSGCVSWLPALNPRSSASNIPSPPKLAYSLGSYIGVLSISIDTNNSERMETQSSDSQLSLISWAARKKTDQTQLNTTNLFEWNAESDIVSLHWIDHNILLFLSKDQALFALDIAQGIETRVYDTIPSTVLSQPWISLATGLEAEPQYSYTVQVYRRRLYILSSDKILTGKMLNWSQRLVNYITENNFIEAITLATGLYEGTSGQVVIGLPPPSSAVTQSNMDRAMWSSLKEATADDKKRKQLVGPKLIELLRASLKYTFFTLSNQERTAVNRKEIYEQNSLGSIYRALIQACIEACLATNDMQILFEDVFEATSEVPGASDIFLDVLEPYILNGQIEYIYPGVLDAFIKYYSGMDDCRDRLGNCLVHLNLIPGKFDIDRVLAKCKELGIWSAYSRVWLNTLDDSVTPIQNIIEYIKTRSDSGAPDIEEAIDVMFTFISKVMTGHLYPDGFSISPRDRGERLSSSLIYFLLIPEPRLKGGSSKNDWKSYEPLMQLILCNTIRLINVFETAINDPFIQYISIIVQPDVTTQRDLERSLRRASAVKTVPQTIIDALLGIVCSHFENTASTESISNTGNPAGPLSIDQLGELTSCIARIYTSRYPLVFIKDSNITILLRLLIGIQSNSTRGSREQATEALIMVNPPPEPEEYIEPSKKAKFYRVLDRIYSHLGDYVKVVQTYLDEQDEARKLTVYSRLSELLDRNRVSLSSMQKQDLINAIFENTTTLTMLSPESMVRLSDGCPQLGHERIVKKLQEQSENQERTKSTYYYLHTLLSSIPEASHAVYLEDNDNEKPMLSFEDLTPPSTISRVSINNLHSAVAFTPSMQIPQYLHEIYIQLMCIYSPSDILPYLERRANDQPPAYRMTKVQEVCEKYAVTNALVWIHQKYGDFSGALEIVLNEIDTYGTEAVSVMTQYSLAKREGGGDIKSYEDVISSVSEIPAMCRAALDVCLVATERIGRDNRLSHLDEKTGRSSIREKPRESGYSEKIHEQLEELWYTLLSHILHLVHRILNSLKDGHFVDHTKLRTHVERQFHTPIQDILDALIHATSPSNNAISLPKILERLMRSEPEYPPKSPLGSRISVPPSPQTKMPQESLLHFTEIQMLLGTALGTYKAESRMMSLVSSLMNYDLYINAVRLFQAQKQGWLIKIGPRKGFHPQLREFKKAVEGTNGKETENQEEQPENDGADVSSLGHESHEQSKWRCYCCHNSLFRDSRRTDTLSVVSRQVHTYLENETYKVLDLHVFEEKQNQWPWIKLKEDQFKNQHRQSILGTQFERSSRRLGVARRQRSSTTSGSIASGSSVESTPRIGTDDQQHRKTSNSQAVVNMPYSASAAVPATPIQDRIIVFRCGHAYHAQCHGLLKPESRNTITEMVLGRQRASSFSNSTSDLEESFHKTMQCMACNPYRN</sequence>
<dbReference type="PANTHER" id="PTHR12616">
    <property type="entry name" value="VACUOLAR PROTEIN SORTING VPS41"/>
    <property type="match status" value="1"/>
</dbReference>
<dbReference type="GO" id="GO:0005770">
    <property type="term" value="C:late endosome"/>
    <property type="evidence" value="ECO:0007669"/>
    <property type="project" value="TreeGrafter"/>
</dbReference>
<feature type="region of interest" description="Disordered" evidence="1">
    <location>
        <begin position="1314"/>
        <end position="1341"/>
    </location>
</feature>
<dbReference type="GO" id="GO:0034058">
    <property type="term" value="P:endosomal vesicle fusion"/>
    <property type="evidence" value="ECO:0007669"/>
    <property type="project" value="TreeGrafter"/>
</dbReference>
<feature type="region of interest" description="Disordered" evidence="1">
    <location>
        <begin position="1429"/>
        <end position="1472"/>
    </location>
</feature>
<dbReference type="InterPro" id="IPR045111">
    <property type="entry name" value="Vps41/Vps8"/>
</dbReference>
<dbReference type="GO" id="GO:0006623">
    <property type="term" value="P:protein targeting to vacuole"/>
    <property type="evidence" value="ECO:0007669"/>
    <property type="project" value="InterPro"/>
</dbReference>
<dbReference type="InterPro" id="IPR059070">
    <property type="entry name" value="TPR_VPS8_2"/>
</dbReference>
<evidence type="ECO:0000259" key="3">
    <source>
        <dbReference type="Pfam" id="PF25066"/>
    </source>
</evidence>
<dbReference type="EMBL" id="JANBPU010000025">
    <property type="protein sequence ID" value="KAJ1919568.1"/>
    <property type="molecule type" value="Genomic_DNA"/>
</dbReference>